<dbReference type="Proteomes" id="UP001279642">
    <property type="component" value="Unassembled WGS sequence"/>
</dbReference>
<name>A0ABU5EG13_9PROT</name>
<feature type="region of interest" description="Disordered" evidence="1">
    <location>
        <begin position="53"/>
        <end position="73"/>
    </location>
</feature>
<comment type="caution">
    <text evidence="2">The sequence shown here is derived from an EMBL/GenBank/DDBJ whole genome shotgun (WGS) entry which is preliminary data.</text>
</comment>
<proteinExistence type="predicted"/>
<reference evidence="2 3" key="1">
    <citation type="journal article" date="2016" name="Antonie Van Leeuwenhoek">
        <title>Dongia soli sp. nov., isolated from soil from Dokdo, Korea.</title>
        <authorList>
            <person name="Kim D.U."/>
            <person name="Lee H."/>
            <person name="Kim H."/>
            <person name="Kim S.G."/>
            <person name="Ka J.O."/>
        </authorList>
    </citation>
    <scope>NUCLEOTIDE SEQUENCE [LARGE SCALE GENOMIC DNA]</scope>
    <source>
        <strain evidence="2 3">D78</strain>
    </source>
</reference>
<keyword evidence="3" id="KW-1185">Reference proteome</keyword>
<sequence length="73" mass="8585">MKYHPRPTALRKAERELTVSVRELTDRCRENYGLAESHLWRRAEVAAKRLKMAEQSLSRSLQQPPTSSDYLRD</sequence>
<gene>
    <name evidence="2" type="ORF">SMD27_20690</name>
</gene>
<dbReference type="EMBL" id="JAXCLW010000008">
    <property type="protein sequence ID" value="MDY0885272.1"/>
    <property type="molecule type" value="Genomic_DNA"/>
</dbReference>
<evidence type="ECO:0008006" key="4">
    <source>
        <dbReference type="Google" id="ProtNLM"/>
    </source>
</evidence>
<evidence type="ECO:0000313" key="2">
    <source>
        <dbReference type="EMBL" id="MDY0885272.1"/>
    </source>
</evidence>
<organism evidence="2 3">
    <name type="scientific">Dongia soli</name>
    <dbReference type="NCBI Taxonomy" id="600628"/>
    <lineage>
        <taxon>Bacteria</taxon>
        <taxon>Pseudomonadati</taxon>
        <taxon>Pseudomonadota</taxon>
        <taxon>Alphaproteobacteria</taxon>
        <taxon>Rhodospirillales</taxon>
        <taxon>Dongiaceae</taxon>
        <taxon>Dongia</taxon>
    </lineage>
</organism>
<accession>A0ABU5EG13</accession>
<dbReference type="RefSeq" id="WP_320510346.1">
    <property type="nucleotide sequence ID" value="NZ_JAXCLW010000008.1"/>
</dbReference>
<evidence type="ECO:0000313" key="3">
    <source>
        <dbReference type="Proteomes" id="UP001279642"/>
    </source>
</evidence>
<feature type="compositionally biased region" description="Polar residues" evidence="1">
    <location>
        <begin position="55"/>
        <end position="73"/>
    </location>
</feature>
<evidence type="ECO:0000256" key="1">
    <source>
        <dbReference type="SAM" id="MobiDB-lite"/>
    </source>
</evidence>
<protein>
    <recommendedName>
        <fullName evidence="4">Transposase</fullName>
    </recommendedName>
</protein>